<dbReference type="AlphaFoldDB" id="A0A9W6B5U6"/>
<dbReference type="InterPro" id="IPR009097">
    <property type="entry name" value="Cyclic_Pdiesterase"/>
</dbReference>
<evidence type="ECO:0000313" key="2">
    <source>
        <dbReference type="Proteomes" id="UP001143545"/>
    </source>
</evidence>
<sequence>MNIHKYSIAIIPDDSTVKHVRALKLRLSDCIGWYHSKNSMAHFTIGEFEGNSNSLQHIHEQIISVCNVLKSFQIHLAEIKSFDKTGTLYIAPNSTSKDHIINVMRLFHQKLSLQGDVVNPHLTIGRRLHPEHIEKGKKVLKFHPTSFDCNAIYLRKYNPLIKQYDVVHTYYLK</sequence>
<evidence type="ECO:0008006" key="3">
    <source>
        <dbReference type="Google" id="ProtNLM"/>
    </source>
</evidence>
<keyword evidence="2" id="KW-1185">Reference proteome</keyword>
<dbReference type="Proteomes" id="UP001143545">
    <property type="component" value="Unassembled WGS sequence"/>
</dbReference>
<name>A0A9W6B5U6_9FLAO</name>
<evidence type="ECO:0000313" key="1">
    <source>
        <dbReference type="EMBL" id="GLB51839.1"/>
    </source>
</evidence>
<dbReference type="RefSeq" id="WP_281752799.1">
    <property type="nucleotide sequence ID" value="NZ_BRVP01000005.1"/>
</dbReference>
<comment type="caution">
    <text evidence="1">The sequence shown here is derived from an EMBL/GenBank/DDBJ whole genome shotgun (WGS) entry which is preliminary data.</text>
</comment>
<gene>
    <name evidence="1" type="ORF">NBRC110019_08780</name>
</gene>
<proteinExistence type="predicted"/>
<dbReference type="EMBL" id="BRVP01000005">
    <property type="protein sequence ID" value="GLB51839.1"/>
    <property type="molecule type" value="Genomic_DNA"/>
</dbReference>
<reference evidence="1" key="1">
    <citation type="submission" date="2022-07" db="EMBL/GenBank/DDBJ databases">
        <title>Taxonomy of Novel Oxalotrophic and Methylotrophic Bacteria.</title>
        <authorList>
            <person name="Sahin N."/>
            <person name="Tani A."/>
        </authorList>
    </citation>
    <scope>NUCLEOTIDE SEQUENCE</scope>
    <source>
        <strain evidence="1">AM327</strain>
    </source>
</reference>
<dbReference type="Pfam" id="PF13563">
    <property type="entry name" value="2_5_RNA_ligase2"/>
    <property type="match status" value="1"/>
</dbReference>
<organism evidence="1 2">
    <name type="scientific">Neptunitalea chrysea</name>
    <dbReference type="NCBI Taxonomy" id="1647581"/>
    <lineage>
        <taxon>Bacteria</taxon>
        <taxon>Pseudomonadati</taxon>
        <taxon>Bacteroidota</taxon>
        <taxon>Flavobacteriia</taxon>
        <taxon>Flavobacteriales</taxon>
        <taxon>Flavobacteriaceae</taxon>
        <taxon>Neptunitalea</taxon>
    </lineage>
</organism>
<accession>A0A9W6B5U6</accession>
<protein>
    <recommendedName>
        <fullName evidence="3">2'-5' RNA ligase</fullName>
    </recommendedName>
</protein>
<dbReference type="SUPFAM" id="SSF55144">
    <property type="entry name" value="LigT-like"/>
    <property type="match status" value="1"/>
</dbReference>
<dbReference type="Gene3D" id="3.90.1140.10">
    <property type="entry name" value="Cyclic phosphodiesterase"/>
    <property type="match status" value="1"/>
</dbReference>